<dbReference type="GO" id="GO:0009279">
    <property type="term" value="C:cell outer membrane"/>
    <property type="evidence" value="ECO:0007669"/>
    <property type="project" value="TreeGrafter"/>
</dbReference>
<dbReference type="InterPro" id="IPR050218">
    <property type="entry name" value="LptD"/>
</dbReference>
<reference evidence="2 3" key="2">
    <citation type="submission" date="2018-03" db="EMBL/GenBank/DDBJ databases">
        <title>The ancient ancestry and fast evolution of plastids.</title>
        <authorList>
            <person name="Moore K.R."/>
            <person name="Magnabosco C."/>
            <person name="Momper L."/>
            <person name="Gold D.A."/>
            <person name="Bosak T."/>
            <person name="Fournier G.P."/>
        </authorList>
    </citation>
    <scope>NUCLEOTIDE SEQUENCE [LARGE SCALE GENOMIC DNA]</scope>
    <source>
        <strain evidence="2 3">ULC18</strain>
    </source>
</reference>
<dbReference type="GO" id="GO:1990351">
    <property type="term" value="C:transporter complex"/>
    <property type="evidence" value="ECO:0007669"/>
    <property type="project" value="TreeGrafter"/>
</dbReference>
<evidence type="ECO:0000313" key="3">
    <source>
        <dbReference type="Proteomes" id="UP000239576"/>
    </source>
</evidence>
<dbReference type="Gene3D" id="2.60.450.10">
    <property type="entry name" value="Lipopolysaccharide (LPS) transport protein A like domain"/>
    <property type="match status" value="1"/>
</dbReference>
<dbReference type="Proteomes" id="UP000239576">
    <property type="component" value="Unassembled WGS sequence"/>
</dbReference>
<name>A0A2T1ESL7_9CYAN</name>
<evidence type="ECO:0000313" key="2">
    <source>
        <dbReference type="EMBL" id="PSB35648.1"/>
    </source>
</evidence>
<dbReference type="RefSeq" id="WP_106254364.1">
    <property type="nucleotide sequence ID" value="NZ_CAWNSW010000056.1"/>
</dbReference>
<reference evidence="3" key="1">
    <citation type="submission" date="2018-02" db="EMBL/GenBank/DDBJ databases">
        <authorList>
            <person name="Moore K."/>
            <person name="Momper L."/>
        </authorList>
    </citation>
    <scope>NUCLEOTIDE SEQUENCE [LARGE SCALE GENOMIC DNA]</scope>
    <source>
        <strain evidence="3">ULC18</strain>
    </source>
</reference>
<gene>
    <name evidence="2" type="ORF">C7B82_00510</name>
</gene>
<dbReference type="Pfam" id="PF12600">
    <property type="entry name" value="DUF3769"/>
    <property type="match status" value="1"/>
</dbReference>
<dbReference type="AlphaFoldDB" id="A0A2T1ESL7"/>
<sequence length="910" mass="98583">MPYPASPPELPPLIKTAKKVGHTLQAPLVAPALNSPLAKHKTMSDPAGLTPVMSDPEKLPTAAIFLQQTGVSQASLLGVSTTTGYLLKDASQGSVFTPLSPTVDSKQKLNAKVDPNNGDRTSKRIDVQRSAANGRLPLRYPFAAPLSAKESGIVTDRSRPATIASERIASDPSKSVVYSFSGTAQPSSKTREASIMSGLNDAIMLDEFAQETLAQEEAGVSGKRGLEIRAQTPDQPSLLLPLPTLDQPAGNPVPAPVPTPVQPGAPAQPSSTPAPGTRPAPANGSPTAGAPPAVGSVIELTADRQEYDEQRKIFTAEGKVLMRFQGALLDADRVQVNLNDRFAVAEGNVALTRANQVLRGQRLEYSFVQGTGTVLNARGEIFIPQAGTDLAIGARGDNEGVTIARPVSDRVTSAQPTQNVNSPGSFGTGLGFGRDISRVPGGVPRGGQIRRLRFEADQLDFTPDGWVAKNIQITNDPFSPPELVLKAEQATLTRVSPLRDEIRTKRPRLVFDQRLTLPFFLPVIALDRRQRSPALFRFGYDDEDRGGLFIERTFDVLSSDTVRFTLTPQIFLQRAITNGGNPFKAENFGFRAGLDIDPGPLTRIRGKVSFTSLDFNDLENNVRASLRAQQLVGTHTLALEYSYRDRLFNGSLGFQTVQSSLGAVLLSPRILLGKSGIELTYQAGFQYINAETDRIDLLEANRTNNRINLGRFISTVQLARGFTLWQGKALPPTPEEGLRYSPVPLTPYVNLGVTLRGVASAYTNGDTQNNLIASVGLGGQFGHFSRDFFDYTAFNISYTQFIGSGQSPFLFDRTVDTRILSIGITQQLYGPFRIGFQTSINLDSSNQFSTDYILEYSRRTYAIVLRYNPVLAVGAIGLRISDFNWTGGTDTFEGSDITPVEGGVILRRDE</sequence>
<dbReference type="PANTHER" id="PTHR30189:SF1">
    <property type="entry name" value="LPS-ASSEMBLY PROTEIN LPTD"/>
    <property type="match status" value="1"/>
</dbReference>
<comment type="caution">
    <text evidence="2">The sequence shown here is derived from an EMBL/GenBank/DDBJ whole genome shotgun (WGS) entry which is preliminary data.</text>
</comment>
<proteinExistence type="predicted"/>
<feature type="region of interest" description="Disordered" evidence="1">
    <location>
        <begin position="236"/>
        <end position="293"/>
    </location>
</feature>
<dbReference type="OrthoDB" id="441598at2"/>
<evidence type="ECO:0000256" key="1">
    <source>
        <dbReference type="SAM" id="MobiDB-lite"/>
    </source>
</evidence>
<dbReference type="PANTHER" id="PTHR30189">
    <property type="entry name" value="LPS-ASSEMBLY PROTEIN"/>
    <property type="match status" value="1"/>
</dbReference>
<dbReference type="EMBL" id="PVWK01000005">
    <property type="protein sequence ID" value="PSB35648.1"/>
    <property type="molecule type" value="Genomic_DNA"/>
</dbReference>
<accession>A0A2T1ESL7</accession>
<organism evidence="2 3">
    <name type="scientific">Stenomitos frigidus ULC18</name>
    <dbReference type="NCBI Taxonomy" id="2107698"/>
    <lineage>
        <taxon>Bacteria</taxon>
        <taxon>Bacillati</taxon>
        <taxon>Cyanobacteriota</taxon>
        <taxon>Cyanophyceae</taxon>
        <taxon>Leptolyngbyales</taxon>
        <taxon>Leptolyngbyaceae</taxon>
        <taxon>Stenomitos</taxon>
    </lineage>
</organism>
<protein>
    <submittedName>
        <fullName evidence="2">DUF3769 domain-containing protein</fullName>
    </submittedName>
</protein>
<feature type="compositionally biased region" description="Pro residues" evidence="1">
    <location>
        <begin position="251"/>
        <end position="263"/>
    </location>
</feature>
<dbReference type="InterPro" id="IPR022244">
    <property type="entry name" value="DUF3769"/>
</dbReference>
<keyword evidence="3" id="KW-1185">Reference proteome</keyword>